<feature type="region of interest" description="Disordered" evidence="1">
    <location>
        <begin position="41"/>
        <end position="84"/>
    </location>
</feature>
<organism evidence="2 3">
    <name type="scientific">Liparis tanakae</name>
    <name type="common">Tanaka's snailfish</name>
    <dbReference type="NCBI Taxonomy" id="230148"/>
    <lineage>
        <taxon>Eukaryota</taxon>
        <taxon>Metazoa</taxon>
        <taxon>Chordata</taxon>
        <taxon>Craniata</taxon>
        <taxon>Vertebrata</taxon>
        <taxon>Euteleostomi</taxon>
        <taxon>Actinopterygii</taxon>
        <taxon>Neopterygii</taxon>
        <taxon>Teleostei</taxon>
        <taxon>Neoteleostei</taxon>
        <taxon>Acanthomorphata</taxon>
        <taxon>Eupercaria</taxon>
        <taxon>Perciformes</taxon>
        <taxon>Cottioidei</taxon>
        <taxon>Cottales</taxon>
        <taxon>Liparidae</taxon>
        <taxon>Liparis</taxon>
    </lineage>
</organism>
<accession>A0A4Z2G7A3</accession>
<feature type="region of interest" description="Disordered" evidence="1">
    <location>
        <begin position="123"/>
        <end position="169"/>
    </location>
</feature>
<keyword evidence="3" id="KW-1185">Reference proteome</keyword>
<evidence type="ECO:0000313" key="2">
    <source>
        <dbReference type="EMBL" id="TNN48442.1"/>
    </source>
</evidence>
<dbReference type="AlphaFoldDB" id="A0A4Z2G7A3"/>
<gene>
    <name evidence="2" type="ORF">EYF80_041368</name>
</gene>
<name>A0A4Z2G7A3_9TELE</name>
<feature type="region of interest" description="Disordered" evidence="1">
    <location>
        <begin position="1"/>
        <end position="21"/>
    </location>
</feature>
<dbReference type="EMBL" id="SRLO01000697">
    <property type="protein sequence ID" value="TNN48442.1"/>
    <property type="molecule type" value="Genomic_DNA"/>
</dbReference>
<evidence type="ECO:0000313" key="3">
    <source>
        <dbReference type="Proteomes" id="UP000314294"/>
    </source>
</evidence>
<sequence length="169" mass="17874">MAPPPGATSSSLHRECRPTCRPPALETLETATVYFRAANLAAAPTGPSDRSLRPAAPPGRSARPLRPAAPPGRSARPLRPPLRPPVDGRLSILIWLNCRHSAVRLPPPTGGPGFVPAPLFSEPVATGGSDDPHHKGVRRSSSRGHREPLAQGTGPWTVCRQTSVPEQVI</sequence>
<proteinExistence type="predicted"/>
<dbReference type="Proteomes" id="UP000314294">
    <property type="component" value="Unassembled WGS sequence"/>
</dbReference>
<reference evidence="2 3" key="1">
    <citation type="submission" date="2019-03" db="EMBL/GenBank/DDBJ databases">
        <title>First draft genome of Liparis tanakae, snailfish: a comprehensive survey of snailfish specific genes.</title>
        <authorList>
            <person name="Kim W."/>
            <person name="Song I."/>
            <person name="Jeong J.-H."/>
            <person name="Kim D."/>
            <person name="Kim S."/>
            <person name="Ryu S."/>
            <person name="Song J.Y."/>
            <person name="Lee S.K."/>
        </authorList>
    </citation>
    <scope>NUCLEOTIDE SEQUENCE [LARGE SCALE GENOMIC DNA]</scope>
    <source>
        <tissue evidence="2">Muscle</tissue>
    </source>
</reference>
<comment type="caution">
    <text evidence="2">The sequence shown here is derived from an EMBL/GenBank/DDBJ whole genome shotgun (WGS) entry which is preliminary data.</text>
</comment>
<evidence type="ECO:0000256" key="1">
    <source>
        <dbReference type="SAM" id="MobiDB-lite"/>
    </source>
</evidence>
<feature type="compositionally biased region" description="Polar residues" evidence="1">
    <location>
        <begin position="159"/>
        <end position="169"/>
    </location>
</feature>
<feature type="compositionally biased region" description="Low complexity" evidence="1">
    <location>
        <begin position="58"/>
        <end position="77"/>
    </location>
</feature>
<protein>
    <submittedName>
        <fullName evidence="2">Uncharacterized protein</fullName>
    </submittedName>
</protein>